<sequence length="88" mass="9664">MQRFTRILFTLLVSTFLAACSGPQVLSQTSDSITFAFPSGRYGVDDVKEDAEAFCKKRGLNAELRGNKFCTAPCLSCPLQCRATFVCN</sequence>
<accession>A0A679IB61</accession>
<protein>
    <submittedName>
        <fullName evidence="1">Uncharacterized protein</fullName>
    </submittedName>
</protein>
<keyword evidence="2" id="KW-1185">Reference proteome</keyword>
<organism evidence="1 2">
    <name type="scientific">Fluviibacter phosphoraccumulans</name>
    <dbReference type="NCBI Taxonomy" id="1751046"/>
    <lineage>
        <taxon>Bacteria</taxon>
        <taxon>Pseudomonadati</taxon>
        <taxon>Pseudomonadota</taxon>
        <taxon>Betaproteobacteria</taxon>
        <taxon>Rhodocyclales</taxon>
        <taxon>Fluviibacteraceae</taxon>
        <taxon>Fluviibacter</taxon>
    </lineage>
</organism>
<evidence type="ECO:0000313" key="1">
    <source>
        <dbReference type="EMBL" id="BBU69933.1"/>
    </source>
</evidence>
<name>A0A679IB61_9RHOO</name>
<dbReference type="Proteomes" id="UP000463961">
    <property type="component" value="Chromosome"/>
</dbReference>
<reference evidence="2" key="1">
    <citation type="submission" date="2020-01" db="EMBL/GenBank/DDBJ databases">
        <title>Phosphoaccumulans saitamaens gen. nov., sp. nov., a polyphosphate accumulating bacterium isolated from surface river water.</title>
        <authorList>
            <person name="Watanabe K."/>
            <person name="Suda W."/>
        </authorList>
    </citation>
    <scope>NUCLEOTIDE SEQUENCE [LARGE SCALE GENOMIC DNA]</scope>
    <source>
        <strain evidence="2">ICHIAU1</strain>
    </source>
</reference>
<gene>
    <name evidence="1" type="ORF">ICHIAU1_22160</name>
</gene>
<dbReference type="EMBL" id="AP022345">
    <property type="protein sequence ID" value="BBU69933.1"/>
    <property type="molecule type" value="Genomic_DNA"/>
</dbReference>
<proteinExistence type="predicted"/>
<evidence type="ECO:0000313" key="2">
    <source>
        <dbReference type="Proteomes" id="UP000463961"/>
    </source>
</evidence>
<dbReference type="PROSITE" id="PS51257">
    <property type="entry name" value="PROKAR_LIPOPROTEIN"/>
    <property type="match status" value="1"/>
</dbReference>
<dbReference type="RefSeq" id="WP_162049406.1">
    <property type="nucleotide sequence ID" value="NZ_AP022345.1"/>
</dbReference>
<dbReference type="AlphaFoldDB" id="A0A679IB61"/>